<gene>
    <name evidence="5" type="ORF">TrCOL_g13224</name>
</gene>
<comment type="caution">
    <text evidence="5">The sequence shown here is derived from an EMBL/GenBank/DDBJ whole genome shotgun (WGS) entry which is preliminary data.</text>
</comment>
<dbReference type="InterPro" id="IPR050251">
    <property type="entry name" value="HpcH-HpaI_aldolase"/>
</dbReference>
<dbReference type="InterPro" id="IPR040442">
    <property type="entry name" value="Pyrv_kinase-like_dom_sf"/>
</dbReference>
<evidence type="ECO:0000259" key="4">
    <source>
        <dbReference type="Pfam" id="PF03328"/>
    </source>
</evidence>
<dbReference type="GO" id="GO:0005737">
    <property type="term" value="C:cytoplasm"/>
    <property type="evidence" value="ECO:0007669"/>
    <property type="project" value="TreeGrafter"/>
</dbReference>
<proteinExistence type="inferred from homology"/>
<dbReference type="GO" id="GO:0016832">
    <property type="term" value="F:aldehyde-lyase activity"/>
    <property type="evidence" value="ECO:0007669"/>
    <property type="project" value="TreeGrafter"/>
</dbReference>
<dbReference type="Pfam" id="PF03328">
    <property type="entry name" value="HpcH_HpaI"/>
    <property type="match status" value="1"/>
</dbReference>
<evidence type="ECO:0000313" key="6">
    <source>
        <dbReference type="Proteomes" id="UP001165065"/>
    </source>
</evidence>
<dbReference type="InterPro" id="IPR005000">
    <property type="entry name" value="Aldolase/citrate-lyase_domain"/>
</dbReference>
<evidence type="ECO:0000256" key="3">
    <source>
        <dbReference type="ARBA" id="ARBA00023239"/>
    </source>
</evidence>
<dbReference type="Proteomes" id="UP001165065">
    <property type="component" value="Unassembled WGS sequence"/>
</dbReference>
<dbReference type="OrthoDB" id="189334at2759"/>
<comment type="similarity">
    <text evidence="1">Belongs to the HpcH/HpaI aldolase family.</text>
</comment>
<protein>
    <recommendedName>
        <fullName evidence="4">HpcH/HpaI aldolase/citrate lyase domain-containing protein</fullName>
    </recommendedName>
</protein>
<evidence type="ECO:0000256" key="1">
    <source>
        <dbReference type="ARBA" id="ARBA00005568"/>
    </source>
</evidence>
<dbReference type="AlphaFoldDB" id="A0A9W7G562"/>
<keyword evidence="3" id="KW-0456">Lyase</keyword>
<feature type="domain" description="HpcH/HpaI aldolase/citrate lyase" evidence="4">
    <location>
        <begin position="11"/>
        <end position="162"/>
    </location>
</feature>
<keyword evidence="6" id="KW-1185">Reference proteome</keyword>
<accession>A0A9W7G562</accession>
<sequence length="190" mass="20153">MNTPSLVRQPYSTENYQRIMDAGATNVLCPMVSTAEDARAVVAASKFPPLGTRGCAGGPWNEFGTGPDAFAVSKTNDQVTVGVQIETLEGVENAREIASTPGVDWVFLGPVDLAVAMGKIETSEGWRHPEVRSVIANVGRIVRDEGKNVGTLITGPDDLENFDGFNVNVCLGSQLLKLGSDSFLASVKDP</sequence>
<dbReference type="EMBL" id="BRYA01000036">
    <property type="protein sequence ID" value="GMI33854.1"/>
    <property type="molecule type" value="Genomic_DNA"/>
</dbReference>
<dbReference type="PANTHER" id="PTHR30502:SF0">
    <property type="entry name" value="PHOSPHOENOLPYRUVATE CARBOXYLASE FAMILY PROTEIN"/>
    <property type="match status" value="1"/>
</dbReference>
<evidence type="ECO:0000256" key="2">
    <source>
        <dbReference type="ARBA" id="ARBA00022723"/>
    </source>
</evidence>
<dbReference type="InterPro" id="IPR015813">
    <property type="entry name" value="Pyrv/PenolPyrv_kinase-like_dom"/>
</dbReference>
<evidence type="ECO:0000313" key="5">
    <source>
        <dbReference type="EMBL" id="GMI33854.1"/>
    </source>
</evidence>
<name>A0A9W7G562_9STRA</name>
<dbReference type="SUPFAM" id="SSF51621">
    <property type="entry name" value="Phosphoenolpyruvate/pyruvate domain"/>
    <property type="match status" value="1"/>
</dbReference>
<keyword evidence="2" id="KW-0479">Metal-binding</keyword>
<dbReference type="PANTHER" id="PTHR30502">
    <property type="entry name" value="2-KETO-3-DEOXY-L-RHAMNONATE ALDOLASE"/>
    <property type="match status" value="1"/>
</dbReference>
<dbReference type="GO" id="GO:0046872">
    <property type="term" value="F:metal ion binding"/>
    <property type="evidence" value="ECO:0007669"/>
    <property type="project" value="UniProtKB-KW"/>
</dbReference>
<dbReference type="Gene3D" id="3.20.20.60">
    <property type="entry name" value="Phosphoenolpyruvate-binding domains"/>
    <property type="match status" value="1"/>
</dbReference>
<organism evidence="5 6">
    <name type="scientific">Triparma columacea</name>
    <dbReference type="NCBI Taxonomy" id="722753"/>
    <lineage>
        <taxon>Eukaryota</taxon>
        <taxon>Sar</taxon>
        <taxon>Stramenopiles</taxon>
        <taxon>Ochrophyta</taxon>
        <taxon>Bolidophyceae</taxon>
        <taxon>Parmales</taxon>
        <taxon>Triparmaceae</taxon>
        <taxon>Triparma</taxon>
    </lineage>
</organism>
<reference evidence="6" key="1">
    <citation type="journal article" date="2023" name="Commun. Biol.">
        <title>Genome analysis of Parmales, the sister group of diatoms, reveals the evolutionary specialization of diatoms from phago-mixotrophs to photoautotrophs.</title>
        <authorList>
            <person name="Ban H."/>
            <person name="Sato S."/>
            <person name="Yoshikawa S."/>
            <person name="Yamada K."/>
            <person name="Nakamura Y."/>
            <person name="Ichinomiya M."/>
            <person name="Sato N."/>
            <person name="Blanc-Mathieu R."/>
            <person name="Endo H."/>
            <person name="Kuwata A."/>
            <person name="Ogata H."/>
        </authorList>
    </citation>
    <scope>NUCLEOTIDE SEQUENCE [LARGE SCALE GENOMIC DNA]</scope>
</reference>